<comment type="pathway">
    <text evidence="1">Glycan metabolism; L-arabinan degradation.</text>
</comment>
<organism evidence="6 7">
    <name type="scientific">Aquibacillus albus</name>
    <dbReference type="NCBI Taxonomy" id="1168171"/>
    <lineage>
        <taxon>Bacteria</taxon>
        <taxon>Bacillati</taxon>
        <taxon>Bacillota</taxon>
        <taxon>Bacilli</taxon>
        <taxon>Bacillales</taxon>
        <taxon>Bacillaceae</taxon>
        <taxon>Aquibacillus</taxon>
    </lineage>
</organism>
<evidence type="ECO:0000256" key="3">
    <source>
        <dbReference type="ARBA" id="ARBA00022801"/>
    </source>
</evidence>
<dbReference type="EMBL" id="JAFBDR010000034">
    <property type="protein sequence ID" value="MBM7573480.1"/>
    <property type="molecule type" value="Genomic_DNA"/>
</dbReference>
<dbReference type="InterPro" id="IPR006710">
    <property type="entry name" value="Glyco_hydro_43"/>
</dbReference>
<keyword evidence="3 5" id="KW-0378">Hydrolase</keyword>
<dbReference type="RefSeq" id="WP_204502122.1">
    <property type="nucleotide sequence ID" value="NZ_JAFBDR010000034.1"/>
</dbReference>
<evidence type="ECO:0000256" key="1">
    <source>
        <dbReference type="ARBA" id="ARBA00004834"/>
    </source>
</evidence>
<proteinExistence type="inferred from homology"/>
<comment type="similarity">
    <text evidence="2 5">Belongs to the glycosyl hydrolase 43 family.</text>
</comment>
<evidence type="ECO:0000256" key="4">
    <source>
        <dbReference type="ARBA" id="ARBA00023295"/>
    </source>
</evidence>
<dbReference type="InterPro" id="IPR023296">
    <property type="entry name" value="Glyco_hydro_beta-prop_sf"/>
</dbReference>
<evidence type="ECO:0000313" key="7">
    <source>
        <dbReference type="Proteomes" id="UP001296943"/>
    </source>
</evidence>
<evidence type="ECO:0000256" key="2">
    <source>
        <dbReference type="ARBA" id="ARBA00009865"/>
    </source>
</evidence>
<evidence type="ECO:0000256" key="5">
    <source>
        <dbReference type="RuleBase" id="RU361187"/>
    </source>
</evidence>
<reference evidence="6 7" key="1">
    <citation type="submission" date="2021-01" db="EMBL/GenBank/DDBJ databases">
        <title>Genomic Encyclopedia of Type Strains, Phase IV (KMG-IV): sequencing the most valuable type-strain genomes for metagenomic binning, comparative biology and taxonomic classification.</title>
        <authorList>
            <person name="Goeker M."/>
        </authorList>
    </citation>
    <scope>NUCLEOTIDE SEQUENCE [LARGE SCALE GENOMIC DNA]</scope>
    <source>
        <strain evidence="6 7">DSM 23711</strain>
    </source>
</reference>
<keyword evidence="4 5" id="KW-0326">Glycosidase</keyword>
<dbReference type="CDD" id="cd08981">
    <property type="entry name" value="GH43_Bt1873-like"/>
    <property type="match status" value="1"/>
</dbReference>
<dbReference type="PANTHER" id="PTHR43301">
    <property type="entry name" value="ARABINAN ENDO-1,5-ALPHA-L-ARABINOSIDASE"/>
    <property type="match status" value="1"/>
</dbReference>
<dbReference type="PANTHER" id="PTHR43301:SF3">
    <property type="entry name" value="ARABINAN ENDO-1,5-ALPHA-L-ARABINOSIDASE A-RELATED"/>
    <property type="match status" value="1"/>
</dbReference>
<dbReference type="Proteomes" id="UP001296943">
    <property type="component" value="Unassembled WGS sequence"/>
</dbReference>
<dbReference type="Gene3D" id="2.115.10.20">
    <property type="entry name" value="Glycosyl hydrolase domain, family 43"/>
    <property type="match status" value="1"/>
</dbReference>
<dbReference type="SUPFAM" id="SSF75005">
    <property type="entry name" value="Arabinanase/levansucrase/invertase"/>
    <property type="match status" value="1"/>
</dbReference>
<evidence type="ECO:0000313" key="6">
    <source>
        <dbReference type="EMBL" id="MBM7573480.1"/>
    </source>
</evidence>
<dbReference type="Pfam" id="PF04616">
    <property type="entry name" value="Glyco_hydro_43"/>
    <property type="match status" value="1"/>
</dbReference>
<keyword evidence="7" id="KW-1185">Reference proteome</keyword>
<sequence length="295" mass="33858">MVKNKDIQIRDPFVFVNEEEETYYLFGSTDENIWGAGTGFDVYIGKDLENWEGPFPVFRRDDSFYSEENFWAPEVHKYQDKYYMFATFLRKDNGKRGTAILISESLRGPFIPHSEGPVTPKEWFSLDGTLHIDQQGEPWMVFCHEWVQVGDGEICAQKLTKDLKTTVGEPIVLFTASDAPWPTSFEHPKRQTMKNYVTDGPFLFHADNGDLLMLWASFIDNVYAQGISRSTTGDVTGPWEHESEPIYSKDGGHGMIFRDLQGQLMLTLHSPNKTPLERPIFIPIKDENGKISVKR</sequence>
<gene>
    <name evidence="6" type="ORF">JOC48_004044</name>
</gene>
<protein>
    <submittedName>
        <fullName evidence="6">GH43 family beta-xylosidase</fullName>
    </submittedName>
</protein>
<name>A0ABS2N6G4_9BACI</name>
<dbReference type="InterPro" id="IPR050727">
    <property type="entry name" value="GH43_arabinanases"/>
</dbReference>
<comment type="caution">
    <text evidence="6">The sequence shown here is derived from an EMBL/GenBank/DDBJ whole genome shotgun (WGS) entry which is preliminary data.</text>
</comment>
<accession>A0ABS2N6G4</accession>